<organism evidence="2">
    <name type="scientific">marine sediment metagenome</name>
    <dbReference type="NCBI Taxonomy" id="412755"/>
    <lineage>
        <taxon>unclassified sequences</taxon>
        <taxon>metagenomes</taxon>
        <taxon>ecological metagenomes</taxon>
    </lineage>
</organism>
<name>A0A0F9RUN6_9ZZZZ</name>
<reference evidence="2" key="1">
    <citation type="journal article" date="2015" name="Nature">
        <title>Complex archaea that bridge the gap between prokaryotes and eukaryotes.</title>
        <authorList>
            <person name="Spang A."/>
            <person name="Saw J.H."/>
            <person name="Jorgensen S.L."/>
            <person name="Zaremba-Niedzwiedzka K."/>
            <person name="Martijn J."/>
            <person name="Lind A.E."/>
            <person name="van Eijk R."/>
            <person name="Schleper C."/>
            <person name="Guy L."/>
            <person name="Ettema T.J."/>
        </authorList>
    </citation>
    <scope>NUCLEOTIDE SEQUENCE</scope>
</reference>
<feature type="compositionally biased region" description="Acidic residues" evidence="1">
    <location>
        <begin position="52"/>
        <end position="70"/>
    </location>
</feature>
<evidence type="ECO:0000313" key="2">
    <source>
        <dbReference type="EMBL" id="KKN58459.1"/>
    </source>
</evidence>
<sequence>MAEEEETSLIGDESGKENDVKATEAETKDAKVDDAKAVDAKADDAEAKADEETKESEDDKDQDGAPDEYADFSMPEGMDIDKAALAEFAPVAKELNLTQDQAQKLVDIQAKAVQDSVKAQSDAWAETKKTWEAEVKSDKEIGGDNFDEKVASAKLALDKIGTPELRDLLNATGIGSNVELIRAFSKVGDMIKDDTMHFGSASNSSEKKSPAQILFPDSN</sequence>
<feature type="region of interest" description="Disordered" evidence="1">
    <location>
        <begin position="196"/>
        <end position="219"/>
    </location>
</feature>
<comment type="caution">
    <text evidence="2">The sequence shown here is derived from an EMBL/GenBank/DDBJ whole genome shotgun (WGS) entry which is preliminary data.</text>
</comment>
<accession>A0A0F9RUN6</accession>
<dbReference type="AlphaFoldDB" id="A0A0F9RUN6"/>
<feature type="compositionally biased region" description="Basic and acidic residues" evidence="1">
    <location>
        <begin position="13"/>
        <end position="51"/>
    </location>
</feature>
<proteinExistence type="predicted"/>
<evidence type="ECO:0000256" key="1">
    <source>
        <dbReference type="SAM" id="MobiDB-lite"/>
    </source>
</evidence>
<protein>
    <recommendedName>
        <fullName evidence="3">Peptidase</fullName>
    </recommendedName>
</protein>
<gene>
    <name evidence="2" type="ORF">LCGC14_0551910</name>
</gene>
<evidence type="ECO:0008006" key="3">
    <source>
        <dbReference type="Google" id="ProtNLM"/>
    </source>
</evidence>
<dbReference type="EMBL" id="LAZR01000762">
    <property type="protein sequence ID" value="KKN58459.1"/>
    <property type="molecule type" value="Genomic_DNA"/>
</dbReference>
<feature type="region of interest" description="Disordered" evidence="1">
    <location>
        <begin position="1"/>
        <end position="77"/>
    </location>
</feature>